<organism evidence="2 3">
    <name type="scientific">Branchiostoma lanceolatum</name>
    <name type="common">Common lancelet</name>
    <name type="synonym">Amphioxus lanceolatum</name>
    <dbReference type="NCBI Taxonomy" id="7740"/>
    <lineage>
        <taxon>Eukaryota</taxon>
        <taxon>Metazoa</taxon>
        <taxon>Chordata</taxon>
        <taxon>Cephalochordata</taxon>
        <taxon>Leptocardii</taxon>
        <taxon>Amphioxiformes</taxon>
        <taxon>Branchiostomatidae</taxon>
        <taxon>Branchiostoma</taxon>
    </lineage>
</organism>
<evidence type="ECO:0000313" key="3">
    <source>
        <dbReference type="Proteomes" id="UP000838412"/>
    </source>
</evidence>
<evidence type="ECO:0000313" key="2">
    <source>
        <dbReference type="EMBL" id="CAH1270407.1"/>
    </source>
</evidence>
<feature type="compositionally biased region" description="Basic and acidic residues" evidence="1">
    <location>
        <begin position="73"/>
        <end position="88"/>
    </location>
</feature>
<reference evidence="2" key="1">
    <citation type="submission" date="2022-01" db="EMBL/GenBank/DDBJ databases">
        <authorList>
            <person name="Braso-Vives M."/>
        </authorList>
    </citation>
    <scope>NUCLEOTIDE SEQUENCE</scope>
</reference>
<gene>
    <name evidence="2" type="primary">Hypp4327</name>
    <name evidence="2" type="ORF">BLAG_LOCUS22699</name>
</gene>
<dbReference type="EMBL" id="OV696692">
    <property type="protein sequence ID" value="CAH1270407.1"/>
    <property type="molecule type" value="Genomic_DNA"/>
</dbReference>
<accession>A0A8K0ACT6</accession>
<dbReference type="AlphaFoldDB" id="A0A8K0ACT6"/>
<keyword evidence="3" id="KW-1185">Reference proteome</keyword>
<evidence type="ECO:0000256" key="1">
    <source>
        <dbReference type="SAM" id="MobiDB-lite"/>
    </source>
</evidence>
<sequence>MPRRSRRQAAARASNRLRDYYRGVTPGVGRRRHGSEDSTYSGGDSNLHKPTARNTGRFAVLNPDKRRQNKVIKHLEKPEVPPEKERKPQLSGGFCPLLDSEWLQGGERLQEA</sequence>
<proteinExistence type="predicted"/>
<protein>
    <submittedName>
        <fullName evidence="2">Hypp4327 protein</fullName>
    </submittedName>
</protein>
<dbReference type="Proteomes" id="UP000838412">
    <property type="component" value="Chromosome 7"/>
</dbReference>
<feature type="region of interest" description="Disordered" evidence="1">
    <location>
        <begin position="1"/>
        <end position="97"/>
    </location>
</feature>
<name>A0A8K0ACT6_BRALA</name>